<dbReference type="Proteomes" id="UP001295794">
    <property type="component" value="Unassembled WGS sequence"/>
</dbReference>
<reference evidence="1" key="1">
    <citation type="submission" date="2023-11" db="EMBL/GenBank/DDBJ databases">
        <authorList>
            <person name="De Vega J J."/>
            <person name="De Vega J J."/>
        </authorList>
    </citation>
    <scope>NUCLEOTIDE SEQUENCE</scope>
</reference>
<organism evidence="1 2">
    <name type="scientific">Mycena citricolor</name>
    <dbReference type="NCBI Taxonomy" id="2018698"/>
    <lineage>
        <taxon>Eukaryota</taxon>
        <taxon>Fungi</taxon>
        <taxon>Dikarya</taxon>
        <taxon>Basidiomycota</taxon>
        <taxon>Agaricomycotina</taxon>
        <taxon>Agaricomycetes</taxon>
        <taxon>Agaricomycetidae</taxon>
        <taxon>Agaricales</taxon>
        <taxon>Marasmiineae</taxon>
        <taxon>Mycenaceae</taxon>
        <taxon>Mycena</taxon>
    </lineage>
</organism>
<sequence>MIAGSIEKIEMSGDDIQFTIRRQTPLSPGMHDPFAAYRPYFPASMYSDKMSNVRDSVPLDDVVCHYARFNHTRGRCVVLSLATS</sequence>
<protein>
    <submittedName>
        <fullName evidence="1">Uncharacterized protein</fullName>
    </submittedName>
</protein>
<proteinExistence type="predicted"/>
<dbReference type="EMBL" id="CAVNYO010000169">
    <property type="protein sequence ID" value="CAK5270815.1"/>
    <property type="molecule type" value="Genomic_DNA"/>
</dbReference>
<keyword evidence="2" id="KW-1185">Reference proteome</keyword>
<name>A0AAD2H9R5_9AGAR</name>
<dbReference type="AlphaFoldDB" id="A0AAD2H9R5"/>
<accession>A0AAD2H9R5</accession>
<evidence type="ECO:0000313" key="2">
    <source>
        <dbReference type="Proteomes" id="UP001295794"/>
    </source>
</evidence>
<comment type="caution">
    <text evidence="1">The sequence shown here is derived from an EMBL/GenBank/DDBJ whole genome shotgun (WGS) entry which is preliminary data.</text>
</comment>
<evidence type="ECO:0000313" key="1">
    <source>
        <dbReference type="EMBL" id="CAK5270815.1"/>
    </source>
</evidence>
<gene>
    <name evidence="1" type="ORF">MYCIT1_LOCUS15540</name>
</gene>